<reference evidence="2" key="1">
    <citation type="journal article" date="2015" name="Nature">
        <title>Complex archaea that bridge the gap between prokaryotes and eukaryotes.</title>
        <authorList>
            <person name="Spang A."/>
            <person name="Saw J.H."/>
            <person name="Jorgensen S.L."/>
            <person name="Zaremba-Niedzwiedzka K."/>
            <person name="Martijn J."/>
            <person name="Lind A.E."/>
            <person name="van Eijk R."/>
            <person name="Schleper C."/>
            <person name="Guy L."/>
            <person name="Ettema T.J."/>
        </authorList>
    </citation>
    <scope>NUCLEOTIDE SEQUENCE</scope>
</reference>
<proteinExistence type="predicted"/>
<dbReference type="AlphaFoldDB" id="A0A0F9LNN6"/>
<organism evidence="2">
    <name type="scientific">marine sediment metagenome</name>
    <dbReference type="NCBI Taxonomy" id="412755"/>
    <lineage>
        <taxon>unclassified sequences</taxon>
        <taxon>metagenomes</taxon>
        <taxon>ecological metagenomes</taxon>
    </lineage>
</organism>
<keyword evidence="1" id="KW-0472">Membrane</keyword>
<sequence length="128" mass="14374">MRMISWASTTAKARLVQTAEEWADHIQGYHENRGSVWLKYHDDRWGDFRVVKNAGLWFVVSDDPAGESFRHDLQGLLNLYHGGETAEYPSDAGASSGIGTWVLPFWVFLGFGLLTGAIVAAILKRFIF</sequence>
<feature type="transmembrane region" description="Helical" evidence="1">
    <location>
        <begin position="103"/>
        <end position="123"/>
    </location>
</feature>
<evidence type="ECO:0000256" key="1">
    <source>
        <dbReference type="SAM" id="Phobius"/>
    </source>
</evidence>
<keyword evidence="1" id="KW-0812">Transmembrane</keyword>
<dbReference type="EMBL" id="LAZR01010639">
    <property type="protein sequence ID" value="KKM65895.1"/>
    <property type="molecule type" value="Genomic_DNA"/>
</dbReference>
<gene>
    <name evidence="2" type="ORF">LCGC14_1486680</name>
</gene>
<protein>
    <submittedName>
        <fullName evidence="2">Uncharacterized protein</fullName>
    </submittedName>
</protein>
<evidence type="ECO:0000313" key="2">
    <source>
        <dbReference type="EMBL" id="KKM65895.1"/>
    </source>
</evidence>
<name>A0A0F9LNN6_9ZZZZ</name>
<comment type="caution">
    <text evidence="2">The sequence shown here is derived from an EMBL/GenBank/DDBJ whole genome shotgun (WGS) entry which is preliminary data.</text>
</comment>
<accession>A0A0F9LNN6</accession>
<keyword evidence="1" id="KW-1133">Transmembrane helix</keyword>